<dbReference type="PATRIC" id="fig|1227492.4.peg.2376"/>
<dbReference type="GO" id="GO:0000155">
    <property type="term" value="F:phosphorelay sensor kinase activity"/>
    <property type="evidence" value="ECO:0007669"/>
    <property type="project" value="InterPro"/>
</dbReference>
<dbReference type="CDD" id="cd00082">
    <property type="entry name" value="HisKA"/>
    <property type="match status" value="1"/>
</dbReference>
<comment type="caution">
    <text evidence="2">The sequence shown here is derived from an EMBL/GenBank/DDBJ whole genome shotgun (WGS) entry which is preliminary data.</text>
</comment>
<gene>
    <name evidence="2" type="ORF">C482_12042</name>
</gene>
<feature type="compositionally biased region" description="Polar residues" evidence="1">
    <location>
        <begin position="25"/>
        <end position="34"/>
    </location>
</feature>
<dbReference type="EMBL" id="AOIN01000064">
    <property type="protein sequence ID" value="ELY98249.1"/>
    <property type="molecule type" value="Genomic_DNA"/>
</dbReference>
<protein>
    <submittedName>
        <fullName evidence="2">Histidine kinase</fullName>
    </submittedName>
</protein>
<feature type="region of interest" description="Disordered" evidence="1">
    <location>
        <begin position="100"/>
        <end position="122"/>
    </location>
</feature>
<dbReference type="OrthoDB" id="170304at2157"/>
<accession>M0AI51</accession>
<dbReference type="RefSeq" id="WP_006167844.1">
    <property type="nucleotide sequence ID" value="NZ_AOIN01000064.1"/>
</dbReference>
<sequence>MTDTDPESAFQSGAGKKEKNEETDSNQVTNSSETGNRDDFAALGYEFRHHLAVVYGNSELLLEEAFGSLSPDQREALEKIVANASELTALTAHTFETNDSDDAIDYTDQFPDPTGSDEPTLAESDVFDPIALALQSESFADLVVEQLELADHEAVTVGADNERAENEMSDESAECRELDRPHHLVVDCGFPTPETIEWLEKITESTEQRQSLTLVSSVDPAEIKDEETKASGGAGDTVSVAGPLLGIDGVLDSDASQSTVVDLLADGLVHTPDAPPISTIHIAGDGTEALASSLTVQRQTTATLPELDPSGDSCLFLGPDVFEQCDPLTLSRFRSPAGAPQRPIPIVAITEFTLFNQEWIPTCGADLFAHKPITAAEFAAELRCWLSGGED</sequence>
<dbReference type="AlphaFoldDB" id="M0AI51"/>
<dbReference type="InterPro" id="IPR003661">
    <property type="entry name" value="HisK_dim/P_dom"/>
</dbReference>
<dbReference type="Proteomes" id="UP000011693">
    <property type="component" value="Unassembled WGS sequence"/>
</dbReference>
<evidence type="ECO:0000313" key="2">
    <source>
        <dbReference type="EMBL" id="ELY98249.1"/>
    </source>
</evidence>
<dbReference type="STRING" id="1227492.C482_12042"/>
<keyword evidence="2" id="KW-0808">Transferase</keyword>
<evidence type="ECO:0000256" key="1">
    <source>
        <dbReference type="SAM" id="MobiDB-lite"/>
    </source>
</evidence>
<evidence type="ECO:0000313" key="3">
    <source>
        <dbReference type="Proteomes" id="UP000011693"/>
    </source>
</evidence>
<proteinExistence type="predicted"/>
<reference evidence="2 3" key="1">
    <citation type="journal article" date="2014" name="PLoS Genet.">
        <title>Phylogenetically driven sequencing of extremely halophilic archaea reveals strategies for static and dynamic osmo-response.</title>
        <authorList>
            <person name="Becker E.A."/>
            <person name="Seitzer P.M."/>
            <person name="Tritt A."/>
            <person name="Larsen D."/>
            <person name="Krusor M."/>
            <person name="Yao A.I."/>
            <person name="Wu D."/>
            <person name="Madern D."/>
            <person name="Eisen J.A."/>
            <person name="Darling A.E."/>
            <person name="Facciotti M.T."/>
        </authorList>
    </citation>
    <scope>NUCLEOTIDE SEQUENCE [LARGE SCALE GENOMIC DNA]</scope>
    <source>
        <strain evidence="2 3">JCM 10990</strain>
    </source>
</reference>
<feature type="region of interest" description="Disordered" evidence="1">
    <location>
        <begin position="1"/>
        <end position="37"/>
    </location>
</feature>
<keyword evidence="3" id="KW-1185">Reference proteome</keyword>
<name>M0AI51_9EURY</name>
<keyword evidence="2" id="KW-0418">Kinase</keyword>
<organism evidence="2 3">
    <name type="scientific">Natrialba chahannaoensis JCM 10990</name>
    <dbReference type="NCBI Taxonomy" id="1227492"/>
    <lineage>
        <taxon>Archaea</taxon>
        <taxon>Methanobacteriati</taxon>
        <taxon>Methanobacteriota</taxon>
        <taxon>Stenosarchaea group</taxon>
        <taxon>Halobacteria</taxon>
        <taxon>Halobacteriales</taxon>
        <taxon>Natrialbaceae</taxon>
        <taxon>Natrialba</taxon>
    </lineage>
</organism>